<dbReference type="EMBL" id="CM035443">
    <property type="protein sequence ID" value="KAH7278451.1"/>
    <property type="molecule type" value="Genomic_DNA"/>
</dbReference>
<keyword evidence="2" id="KW-1133">Transmembrane helix</keyword>
<feature type="compositionally biased region" description="Polar residues" evidence="1">
    <location>
        <begin position="199"/>
        <end position="221"/>
    </location>
</feature>
<dbReference type="Proteomes" id="UP000825935">
    <property type="component" value="Chromosome 38"/>
</dbReference>
<evidence type="ECO:0000259" key="3">
    <source>
        <dbReference type="SMART" id="SM00181"/>
    </source>
</evidence>
<proteinExistence type="predicted"/>
<dbReference type="PANTHER" id="PTHR33881:SF17">
    <property type="entry name" value="EGF-LIKE DOMAIN-CONTAINING PROTEIN"/>
    <property type="match status" value="1"/>
</dbReference>
<gene>
    <name evidence="4" type="ORF">KP509_38G041800</name>
</gene>
<sequence>MAHASRLLSVFVFFSFVCIFFPIFAMSFHEELSASPFLHIGSDLACELVKCLKGKCVNSSSFPFYECECDAGWKSPFKASWMPCILPNCSIDLTCANTSMEAPFSPSIPSYRSGFDVCSLHVCGNGKCVSKNTSATEDAVDYECVCDSGFINFGNSVNGFCVPKCSIGADCTNVNLTFGKSGGSPSPPPIVTSPVQSSYSGASQGTSPSPLPGTQSHSTSSGKVNVIRNWSLVMTVLALVVIWR</sequence>
<dbReference type="SMART" id="SM00181">
    <property type="entry name" value="EGF"/>
    <property type="match status" value="2"/>
</dbReference>
<dbReference type="InterPro" id="IPR000742">
    <property type="entry name" value="EGF"/>
</dbReference>
<dbReference type="PANTHER" id="PTHR33881">
    <property type="entry name" value="NEUROGENIC LOCUS NOTCH-LIKE PROTEIN"/>
    <property type="match status" value="1"/>
</dbReference>
<evidence type="ECO:0000313" key="4">
    <source>
        <dbReference type="EMBL" id="KAH7278451.1"/>
    </source>
</evidence>
<reference evidence="4" key="1">
    <citation type="submission" date="2021-08" db="EMBL/GenBank/DDBJ databases">
        <title>WGS assembly of Ceratopteris richardii.</title>
        <authorList>
            <person name="Marchant D.B."/>
            <person name="Chen G."/>
            <person name="Jenkins J."/>
            <person name="Shu S."/>
            <person name="Leebens-Mack J."/>
            <person name="Grimwood J."/>
            <person name="Schmutz J."/>
            <person name="Soltis P."/>
            <person name="Soltis D."/>
            <person name="Chen Z.-H."/>
        </authorList>
    </citation>
    <scope>NUCLEOTIDE SEQUENCE</scope>
    <source>
        <strain evidence="4">Whitten #5841</strain>
        <tissue evidence="4">Leaf</tissue>
    </source>
</reference>
<dbReference type="OMA" id="CTIKMEC"/>
<feature type="region of interest" description="Disordered" evidence="1">
    <location>
        <begin position="181"/>
        <end position="221"/>
    </location>
</feature>
<accession>A0A8T2Q507</accession>
<comment type="caution">
    <text evidence="4">The sequence shown here is derived from an EMBL/GenBank/DDBJ whole genome shotgun (WGS) entry which is preliminary data.</text>
</comment>
<feature type="domain" description="EGF-like" evidence="3">
    <location>
        <begin position="45"/>
        <end position="90"/>
    </location>
</feature>
<dbReference type="OrthoDB" id="1914642at2759"/>
<feature type="transmembrane region" description="Helical" evidence="2">
    <location>
        <begin position="7"/>
        <end position="28"/>
    </location>
</feature>
<protein>
    <recommendedName>
        <fullName evidence="3">EGF-like domain-containing protein</fullName>
    </recommendedName>
</protein>
<evidence type="ECO:0000256" key="1">
    <source>
        <dbReference type="SAM" id="MobiDB-lite"/>
    </source>
</evidence>
<evidence type="ECO:0000313" key="5">
    <source>
        <dbReference type="Proteomes" id="UP000825935"/>
    </source>
</evidence>
<keyword evidence="2" id="KW-0812">Transmembrane</keyword>
<evidence type="ECO:0000256" key="2">
    <source>
        <dbReference type="SAM" id="Phobius"/>
    </source>
</evidence>
<feature type="domain" description="EGF-like" evidence="3">
    <location>
        <begin position="117"/>
        <end position="162"/>
    </location>
</feature>
<keyword evidence="5" id="KW-1185">Reference proteome</keyword>
<organism evidence="4 5">
    <name type="scientific">Ceratopteris richardii</name>
    <name type="common">Triangle waterfern</name>
    <dbReference type="NCBI Taxonomy" id="49495"/>
    <lineage>
        <taxon>Eukaryota</taxon>
        <taxon>Viridiplantae</taxon>
        <taxon>Streptophyta</taxon>
        <taxon>Embryophyta</taxon>
        <taxon>Tracheophyta</taxon>
        <taxon>Polypodiopsida</taxon>
        <taxon>Polypodiidae</taxon>
        <taxon>Polypodiales</taxon>
        <taxon>Pteridineae</taxon>
        <taxon>Pteridaceae</taxon>
        <taxon>Parkerioideae</taxon>
        <taxon>Ceratopteris</taxon>
    </lineage>
</organism>
<name>A0A8T2Q507_CERRI</name>
<keyword evidence="2" id="KW-0472">Membrane</keyword>
<dbReference type="AlphaFoldDB" id="A0A8T2Q507"/>